<accession>A0A419W9U7</accession>
<gene>
    <name evidence="2" type="ORF">BC643_2552</name>
</gene>
<reference evidence="2 3" key="1">
    <citation type="submission" date="2018-09" db="EMBL/GenBank/DDBJ databases">
        <title>Genomic Encyclopedia of Archaeal and Bacterial Type Strains, Phase II (KMG-II): from individual species to whole genera.</title>
        <authorList>
            <person name="Goeker M."/>
        </authorList>
    </citation>
    <scope>NUCLEOTIDE SEQUENCE [LARGE SCALE GENOMIC DNA]</scope>
    <source>
        <strain evidence="2 3">DSM 27148</strain>
    </source>
</reference>
<dbReference type="Gene3D" id="3.40.390.10">
    <property type="entry name" value="Collagenase (Catalytic Domain)"/>
    <property type="match status" value="1"/>
</dbReference>
<dbReference type="Pfam" id="PF18962">
    <property type="entry name" value="Por_Secre_tail"/>
    <property type="match status" value="1"/>
</dbReference>
<dbReference type="NCBIfam" id="TIGR04183">
    <property type="entry name" value="Por_Secre_tail"/>
    <property type="match status" value="1"/>
</dbReference>
<protein>
    <submittedName>
        <fullName evidence="2">Putative secreted protein (Por secretion system target)</fullName>
    </submittedName>
</protein>
<organism evidence="2 3">
    <name type="scientific">Mangrovibacterium diazotrophicum</name>
    <dbReference type="NCBI Taxonomy" id="1261403"/>
    <lineage>
        <taxon>Bacteria</taxon>
        <taxon>Pseudomonadati</taxon>
        <taxon>Bacteroidota</taxon>
        <taxon>Bacteroidia</taxon>
        <taxon>Marinilabiliales</taxon>
        <taxon>Prolixibacteraceae</taxon>
        <taxon>Mangrovibacterium</taxon>
    </lineage>
</organism>
<comment type="caution">
    <text evidence="2">The sequence shown here is derived from an EMBL/GenBank/DDBJ whole genome shotgun (WGS) entry which is preliminary data.</text>
</comment>
<dbReference type="AlphaFoldDB" id="A0A419W9U7"/>
<sequence>MLHAISVKPMKFIFTAISLILLFSPAKGQLKTMGKAHVHAPVCYASDEVHRVYVEPPTRIRLKSAQTTAATINVTYIGFSDEAKTAFAYAVDIWEGLINSPVTINILARWTPLESGVLGSCAPTDYLENFDGAPLKNYYYPIALAEKLAGKELNNSYEYEISAQFNSSNESWYFGTDGNTPSTKYDFVSVVLHEIAHGLGFTGLCYESTSGNQTVGGYGWIEDHPGIFDDYMINFDGDKLVDQTKFPNFSTTLFDEFESGYLIFKNDETKSQTNNSYPRLYAPLTYDEGSSLYHLNESTYFPGNPSSLMTPSIGRGEAIHNPGPVTLAIFDEMGWVYTTIIHDELPDTEDTTTPLTVEAQVISDNGLDSTSVKVVYTYSDFTTPDTLQLNYQASTSLFTNQIPINGASEIRYYLIANDVDGNLFALPTQAPDTYFNVLIGVDQTPPTLTHEPVVLQMESDQTLTITAQAEDNIGVANVKMEYAINDQDFQTVTLDEADDAYQKTITLPTITDGDSIRYRLIATDTSSQALTTILPSNGYFVVTIEGFYDAVTNYSNNFDTPDRDFISTSFYTATEEGFDNASLNSPHPYLAPEKSDQNFEYTSILKHPIILQENGEMSFNEVVLVEPGATGTSYSDDDFWDYVIVEGSLDGSTNWLPIIDGYDSRANSSWLTTYNSSTDGDNSTATGTKDLYVARTISLTGNGNFSAGQTVYLRFRLFSDPFAYGWGWSIDDLVIQDPGTAVATIEISPGEVIFFPNPAKDQLNIQGSLKEAPGDILLSIYNNTGQKLLQRKIEGSTANFNAELDISNWQSGIYLVNLQFENGQLISRKIVRE</sequence>
<evidence type="ECO:0000313" key="3">
    <source>
        <dbReference type="Proteomes" id="UP000283387"/>
    </source>
</evidence>
<dbReference type="GO" id="GO:0008237">
    <property type="term" value="F:metallopeptidase activity"/>
    <property type="evidence" value="ECO:0007669"/>
    <property type="project" value="InterPro"/>
</dbReference>
<dbReference type="InterPro" id="IPR024079">
    <property type="entry name" value="MetalloPept_cat_dom_sf"/>
</dbReference>
<evidence type="ECO:0000313" key="2">
    <source>
        <dbReference type="EMBL" id="RKD92182.1"/>
    </source>
</evidence>
<proteinExistence type="predicted"/>
<evidence type="ECO:0000259" key="1">
    <source>
        <dbReference type="Pfam" id="PF18962"/>
    </source>
</evidence>
<keyword evidence="3" id="KW-1185">Reference proteome</keyword>
<feature type="domain" description="Secretion system C-terminal sorting" evidence="1">
    <location>
        <begin position="755"/>
        <end position="831"/>
    </location>
</feature>
<name>A0A419W9U7_9BACT</name>
<dbReference type="EMBL" id="RAPN01000001">
    <property type="protein sequence ID" value="RKD92182.1"/>
    <property type="molecule type" value="Genomic_DNA"/>
</dbReference>
<dbReference type="InterPro" id="IPR026444">
    <property type="entry name" value="Secre_tail"/>
</dbReference>
<dbReference type="Proteomes" id="UP000283387">
    <property type="component" value="Unassembled WGS sequence"/>
</dbReference>